<proteinExistence type="predicted"/>
<dbReference type="AlphaFoldDB" id="A0A9W6HY16"/>
<dbReference type="EMBL" id="BSEV01000001">
    <property type="protein sequence ID" value="GLK07505.1"/>
    <property type="molecule type" value="Genomic_DNA"/>
</dbReference>
<reference evidence="1" key="1">
    <citation type="journal article" date="2014" name="Int. J. Syst. Evol. Microbiol.">
        <title>Complete genome sequence of Corynebacterium casei LMG S-19264T (=DSM 44701T), isolated from a smear-ripened cheese.</title>
        <authorList>
            <consortium name="US DOE Joint Genome Institute (JGI-PGF)"/>
            <person name="Walter F."/>
            <person name="Albersmeier A."/>
            <person name="Kalinowski J."/>
            <person name="Ruckert C."/>
        </authorList>
    </citation>
    <scope>NUCLEOTIDE SEQUENCE</scope>
    <source>
        <strain evidence="1">VKM Ac-2007</strain>
    </source>
</reference>
<organism evidence="1 2">
    <name type="scientific">Streptosporangium carneum</name>
    <dbReference type="NCBI Taxonomy" id="47481"/>
    <lineage>
        <taxon>Bacteria</taxon>
        <taxon>Bacillati</taxon>
        <taxon>Actinomycetota</taxon>
        <taxon>Actinomycetes</taxon>
        <taxon>Streptosporangiales</taxon>
        <taxon>Streptosporangiaceae</taxon>
        <taxon>Streptosporangium</taxon>
    </lineage>
</organism>
<accession>A0A9W6HY16</accession>
<reference evidence="1" key="2">
    <citation type="submission" date="2023-01" db="EMBL/GenBank/DDBJ databases">
        <authorList>
            <person name="Sun Q."/>
            <person name="Evtushenko L."/>
        </authorList>
    </citation>
    <scope>NUCLEOTIDE SEQUENCE</scope>
    <source>
        <strain evidence="1">VKM Ac-2007</strain>
    </source>
</reference>
<protein>
    <submittedName>
        <fullName evidence="1">Uncharacterized protein</fullName>
    </submittedName>
</protein>
<gene>
    <name evidence="1" type="ORF">GCM10017600_09100</name>
</gene>
<name>A0A9W6HY16_9ACTN</name>
<evidence type="ECO:0000313" key="1">
    <source>
        <dbReference type="EMBL" id="GLK07505.1"/>
    </source>
</evidence>
<evidence type="ECO:0000313" key="2">
    <source>
        <dbReference type="Proteomes" id="UP001143474"/>
    </source>
</evidence>
<sequence length="101" mass="10414">MAYAARGDLGLPQRGAAAALERVDGQLRDDHPRLRTASRRRDGLARACRAADRACRACLACLADRVDLAGLACGPGADGAATGIMVLMAATLRGPAGDQKI</sequence>
<dbReference type="Proteomes" id="UP001143474">
    <property type="component" value="Unassembled WGS sequence"/>
</dbReference>
<keyword evidence="2" id="KW-1185">Reference proteome</keyword>
<comment type="caution">
    <text evidence="1">The sequence shown here is derived from an EMBL/GenBank/DDBJ whole genome shotgun (WGS) entry which is preliminary data.</text>
</comment>